<feature type="domain" description="Mannose-6-phosphate isomerase type II C-terminal" evidence="1">
    <location>
        <begin position="14"/>
        <end position="71"/>
    </location>
</feature>
<name>A0A2T5HGV0_9RHOB</name>
<dbReference type="RefSeq" id="WP_107817018.1">
    <property type="nucleotide sequence ID" value="NZ_QAOH01000009.1"/>
</dbReference>
<sequence length="81" mass="9012">MLECVTPTFSSVRIATTTVDTEVRPVADNQPVYIPPGALHRLEKPGKMPMVLIEIRTGFYVSKDDITRYDDVCARDQSAKG</sequence>
<dbReference type="EMBL" id="QAOH01000009">
    <property type="protein sequence ID" value="PTQ70803.1"/>
    <property type="molecule type" value="Genomic_DNA"/>
</dbReference>
<evidence type="ECO:0000313" key="3">
    <source>
        <dbReference type="Proteomes" id="UP000244077"/>
    </source>
</evidence>
<comment type="caution">
    <text evidence="2">The sequence shown here is derived from an EMBL/GenBank/DDBJ whole genome shotgun (WGS) entry which is preliminary data.</text>
</comment>
<organism evidence="2 3">
    <name type="scientific">Celeribacter persicus</name>
    <dbReference type="NCBI Taxonomy" id="1651082"/>
    <lineage>
        <taxon>Bacteria</taxon>
        <taxon>Pseudomonadati</taxon>
        <taxon>Pseudomonadota</taxon>
        <taxon>Alphaproteobacteria</taxon>
        <taxon>Rhodobacterales</taxon>
        <taxon>Roseobacteraceae</taxon>
        <taxon>Celeribacter</taxon>
    </lineage>
</organism>
<dbReference type="InterPro" id="IPR014710">
    <property type="entry name" value="RmlC-like_jellyroll"/>
</dbReference>
<dbReference type="SUPFAM" id="SSF51182">
    <property type="entry name" value="RmlC-like cupins"/>
    <property type="match status" value="1"/>
</dbReference>
<accession>A0A2T5HGV0</accession>
<dbReference type="GO" id="GO:0016853">
    <property type="term" value="F:isomerase activity"/>
    <property type="evidence" value="ECO:0007669"/>
    <property type="project" value="UniProtKB-KW"/>
</dbReference>
<dbReference type="AlphaFoldDB" id="A0A2T5HGV0"/>
<evidence type="ECO:0000313" key="2">
    <source>
        <dbReference type="EMBL" id="PTQ70803.1"/>
    </source>
</evidence>
<dbReference type="OrthoDB" id="9806359at2"/>
<evidence type="ECO:0000259" key="1">
    <source>
        <dbReference type="Pfam" id="PF01050"/>
    </source>
</evidence>
<dbReference type="GO" id="GO:0005976">
    <property type="term" value="P:polysaccharide metabolic process"/>
    <property type="evidence" value="ECO:0007669"/>
    <property type="project" value="InterPro"/>
</dbReference>
<keyword evidence="3" id="KW-1185">Reference proteome</keyword>
<dbReference type="Proteomes" id="UP000244077">
    <property type="component" value="Unassembled WGS sequence"/>
</dbReference>
<proteinExistence type="predicted"/>
<dbReference type="Pfam" id="PF01050">
    <property type="entry name" value="MannoseP_isomer"/>
    <property type="match status" value="1"/>
</dbReference>
<protein>
    <submittedName>
        <fullName evidence="2">Mannose-6-phosphate isomerase</fullName>
    </submittedName>
</protein>
<keyword evidence="2" id="KW-0413">Isomerase</keyword>
<dbReference type="Gene3D" id="2.60.120.10">
    <property type="entry name" value="Jelly Rolls"/>
    <property type="match status" value="1"/>
</dbReference>
<dbReference type="GO" id="GO:0016779">
    <property type="term" value="F:nucleotidyltransferase activity"/>
    <property type="evidence" value="ECO:0007669"/>
    <property type="project" value="InterPro"/>
</dbReference>
<dbReference type="InterPro" id="IPR001538">
    <property type="entry name" value="Man6P_isomerase-2_C"/>
</dbReference>
<dbReference type="InterPro" id="IPR011051">
    <property type="entry name" value="RmlC_Cupin_sf"/>
</dbReference>
<reference evidence="2 3" key="1">
    <citation type="submission" date="2018-04" db="EMBL/GenBank/DDBJ databases">
        <title>Genomic Encyclopedia of Archaeal and Bacterial Type Strains, Phase II (KMG-II): from individual species to whole genera.</title>
        <authorList>
            <person name="Goeker M."/>
        </authorList>
    </citation>
    <scope>NUCLEOTIDE SEQUENCE [LARGE SCALE GENOMIC DNA]</scope>
    <source>
        <strain evidence="2 3">DSM 100434</strain>
    </source>
</reference>
<gene>
    <name evidence="2" type="ORF">C8N42_109132</name>
</gene>